<reference evidence="5 6" key="1">
    <citation type="submission" date="2019-03" db="EMBL/GenBank/DDBJ databases">
        <title>Deep-cultivation of Planctomycetes and their phenomic and genomic characterization uncovers novel biology.</title>
        <authorList>
            <person name="Wiegand S."/>
            <person name="Jogler M."/>
            <person name="Boedeker C."/>
            <person name="Pinto D."/>
            <person name="Vollmers J."/>
            <person name="Rivas-Marin E."/>
            <person name="Kohn T."/>
            <person name="Peeters S.H."/>
            <person name="Heuer A."/>
            <person name="Rast P."/>
            <person name="Oberbeckmann S."/>
            <person name="Bunk B."/>
            <person name="Jeske O."/>
            <person name="Meyerdierks A."/>
            <person name="Storesund J.E."/>
            <person name="Kallscheuer N."/>
            <person name="Luecker S."/>
            <person name="Lage O.M."/>
            <person name="Pohl T."/>
            <person name="Merkel B.J."/>
            <person name="Hornburger P."/>
            <person name="Mueller R.-W."/>
            <person name="Bruemmer F."/>
            <person name="Labrenz M."/>
            <person name="Spormann A.M."/>
            <person name="Op den Camp H."/>
            <person name="Overmann J."/>
            <person name="Amann R."/>
            <person name="Jetten M.S.M."/>
            <person name="Mascher T."/>
            <person name="Medema M.H."/>
            <person name="Devos D.P."/>
            <person name="Kaster A.-K."/>
            <person name="Ovreas L."/>
            <person name="Rohde M."/>
            <person name="Galperin M.Y."/>
            <person name="Jogler C."/>
        </authorList>
    </citation>
    <scope>NUCLEOTIDE SEQUENCE [LARGE SCALE GENOMIC DNA]</scope>
    <source>
        <strain evidence="5 6">V202</strain>
    </source>
</reference>
<dbReference type="Proteomes" id="UP000318384">
    <property type="component" value="Chromosome"/>
</dbReference>
<dbReference type="InterPro" id="IPR046531">
    <property type="entry name" value="DUF6596"/>
</dbReference>
<dbReference type="RefSeq" id="WP_145177326.1">
    <property type="nucleotide sequence ID" value="NZ_CP037422.1"/>
</dbReference>
<dbReference type="GO" id="GO:0003677">
    <property type="term" value="F:DNA binding"/>
    <property type="evidence" value="ECO:0007669"/>
    <property type="project" value="InterPro"/>
</dbReference>
<dbReference type="PANTHER" id="PTHR47756:SF2">
    <property type="entry name" value="BLL6612 PROTEIN"/>
    <property type="match status" value="1"/>
</dbReference>
<proteinExistence type="predicted"/>
<keyword evidence="1" id="KW-0175">Coiled coil</keyword>
<dbReference type="GO" id="GO:0016987">
    <property type="term" value="F:sigma factor activity"/>
    <property type="evidence" value="ECO:0007669"/>
    <property type="project" value="InterPro"/>
</dbReference>
<feature type="coiled-coil region" evidence="1">
    <location>
        <begin position="81"/>
        <end position="108"/>
    </location>
</feature>
<dbReference type="AlphaFoldDB" id="A0A517WXT4"/>
<dbReference type="NCBIfam" id="TIGR02937">
    <property type="entry name" value="sigma70-ECF"/>
    <property type="match status" value="1"/>
</dbReference>
<dbReference type="Gene3D" id="1.10.10.10">
    <property type="entry name" value="Winged helix-like DNA-binding domain superfamily/Winged helix DNA-binding domain"/>
    <property type="match status" value="1"/>
</dbReference>
<sequence>MSESSTAQVRHKVDELYRMESRRVFATLIRLLGDFDLAEEAMHEAFTAAVEQWQRDGIPRNPRAWLVSTGRFKAIDSVRRRSRFDASLEELARRLEEIAEDKAEKANHEVEDDRLRLIFTCCHPSLSPELQVALTLREVCGLKTEEIASAFLITPPTLAQRIVRAKAKIRDAGIPYEVPSLAELPPRLDAVLSVIYLVFNEGYSASSGESLIRVDLSEEAIRLGRLLLELLPDSEVMGLLALMLLQESRRDARANSDGDVILLEDQDRSLWNRQQISEGTTLVNRSIASREYGIYTIQAAIASVHANSPTAAATDWAQIVSWYDLLLQAEPSSIVELNRAVAVAMQEGPLVGLELVESILERGDLVEYHLAHAARADLCRRLGRTEDAKKSYESALNFARQKPERRFLEKRIIELG</sequence>
<dbReference type="SUPFAM" id="SSF88946">
    <property type="entry name" value="Sigma2 domain of RNA polymerase sigma factors"/>
    <property type="match status" value="1"/>
</dbReference>
<dbReference type="OrthoDB" id="9780299at2"/>
<feature type="domain" description="DUF6596" evidence="4">
    <location>
        <begin position="187"/>
        <end position="286"/>
    </location>
</feature>
<dbReference type="InterPro" id="IPR013325">
    <property type="entry name" value="RNA_pol_sigma_r2"/>
</dbReference>
<evidence type="ECO:0000313" key="5">
    <source>
        <dbReference type="EMBL" id="QDU10068.1"/>
    </source>
</evidence>
<dbReference type="SUPFAM" id="SSF88659">
    <property type="entry name" value="Sigma3 and sigma4 domains of RNA polymerase sigma factors"/>
    <property type="match status" value="1"/>
</dbReference>
<gene>
    <name evidence="5" type="primary">sigE_4</name>
    <name evidence="5" type="ORF">V202x_34660</name>
</gene>
<dbReference type="InterPro" id="IPR036388">
    <property type="entry name" value="WH-like_DNA-bd_sf"/>
</dbReference>
<dbReference type="Pfam" id="PF04542">
    <property type="entry name" value="Sigma70_r2"/>
    <property type="match status" value="1"/>
</dbReference>
<dbReference type="Pfam" id="PF20239">
    <property type="entry name" value="DUF6596"/>
    <property type="match status" value="1"/>
</dbReference>
<dbReference type="GO" id="GO:0006352">
    <property type="term" value="P:DNA-templated transcription initiation"/>
    <property type="evidence" value="ECO:0007669"/>
    <property type="project" value="InterPro"/>
</dbReference>
<dbReference type="Pfam" id="PF08281">
    <property type="entry name" value="Sigma70_r4_2"/>
    <property type="match status" value="1"/>
</dbReference>
<evidence type="ECO:0000259" key="4">
    <source>
        <dbReference type="Pfam" id="PF20239"/>
    </source>
</evidence>
<dbReference type="InterPro" id="IPR007627">
    <property type="entry name" value="RNA_pol_sigma70_r2"/>
</dbReference>
<evidence type="ECO:0000259" key="3">
    <source>
        <dbReference type="Pfam" id="PF08281"/>
    </source>
</evidence>
<accession>A0A517WXT4</accession>
<feature type="domain" description="RNA polymerase sigma-70 region 2" evidence="2">
    <location>
        <begin position="16"/>
        <end position="83"/>
    </location>
</feature>
<feature type="domain" description="RNA polymerase sigma factor 70 region 4 type 2" evidence="3">
    <location>
        <begin position="118"/>
        <end position="169"/>
    </location>
</feature>
<dbReference type="InterPro" id="IPR013324">
    <property type="entry name" value="RNA_pol_sigma_r3/r4-like"/>
</dbReference>
<dbReference type="EMBL" id="CP037422">
    <property type="protein sequence ID" value="QDU10068.1"/>
    <property type="molecule type" value="Genomic_DNA"/>
</dbReference>
<keyword evidence="6" id="KW-1185">Reference proteome</keyword>
<name>A0A517WXT4_9PLAN</name>
<dbReference type="PANTHER" id="PTHR47756">
    <property type="entry name" value="BLL6612 PROTEIN-RELATED"/>
    <property type="match status" value="1"/>
</dbReference>
<evidence type="ECO:0000313" key="6">
    <source>
        <dbReference type="Proteomes" id="UP000318384"/>
    </source>
</evidence>
<evidence type="ECO:0000256" key="1">
    <source>
        <dbReference type="SAM" id="Coils"/>
    </source>
</evidence>
<dbReference type="InterPro" id="IPR013249">
    <property type="entry name" value="RNA_pol_sigma70_r4_t2"/>
</dbReference>
<dbReference type="InterPro" id="IPR014284">
    <property type="entry name" value="RNA_pol_sigma-70_dom"/>
</dbReference>
<protein>
    <submittedName>
        <fullName evidence="5">ECF RNA polymerase sigma factor SigE</fullName>
    </submittedName>
</protein>
<evidence type="ECO:0000259" key="2">
    <source>
        <dbReference type="Pfam" id="PF04542"/>
    </source>
</evidence>
<organism evidence="5 6">
    <name type="scientific">Gimesia aquarii</name>
    <dbReference type="NCBI Taxonomy" id="2527964"/>
    <lineage>
        <taxon>Bacteria</taxon>
        <taxon>Pseudomonadati</taxon>
        <taxon>Planctomycetota</taxon>
        <taxon>Planctomycetia</taxon>
        <taxon>Planctomycetales</taxon>
        <taxon>Planctomycetaceae</taxon>
        <taxon>Gimesia</taxon>
    </lineage>
</organism>
<dbReference type="Gene3D" id="1.10.1740.10">
    <property type="match status" value="1"/>
</dbReference>